<comment type="subunit">
    <text evidence="1">Self-associates forming complexes of several hundred monomers.</text>
</comment>
<accession>A0AA38IL83</accession>
<evidence type="ECO:0000256" key="5">
    <source>
        <dbReference type="ARBA" id="ARBA00025466"/>
    </source>
</evidence>
<dbReference type="AlphaFoldDB" id="A0AA38IL83"/>
<keyword evidence="3" id="KW-0805">Transcription regulation</keyword>
<evidence type="ECO:0000313" key="8">
    <source>
        <dbReference type="Proteomes" id="UP001168821"/>
    </source>
</evidence>
<gene>
    <name evidence="7" type="ORF">Zmor_014682</name>
</gene>
<dbReference type="Pfam" id="PF13873">
    <property type="entry name" value="Myb_DNA-bind_5"/>
    <property type="match status" value="1"/>
</dbReference>
<reference evidence="7" key="1">
    <citation type="journal article" date="2023" name="G3 (Bethesda)">
        <title>Whole genome assemblies of Zophobas morio and Tenebrio molitor.</title>
        <authorList>
            <person name="Kaur S."/>
            <person name="Stinson S.A."/>
            <person name="diCenzo G.C."/>
        </authorList>
    </citation>
    <scope>NUCLEOTIDE SEQUENCE</scope>
    <source>
        <strain evidence="7">QUZm001</strain>
    </source>
</reference>
<comment type="caution">
    <text evidence="7">The sequence shown here is derived from an EMBL/GenBank/DDBJ whole genome shotgun (WGS) entry which is preliminary data.</text>
</comment>
<organism evidence="7 8">
    <name type="scientific">Zophobas morio</name>
    <dbReference type="NCBI Taxonomy" id="2755281"/>
    <lineage>
        <taxon>Eukaryota</taxon>
        <taxon>Metazoa</taxon>
        <taxon>Ecdysozoa</taxon>
        <taxon>Arthropoda</taxon>
        <taxon>Hexapoda</taxon>
        <taxon>Insecta</taxon>
        <taxon>Pterygota</taxon>
        <taxon>Neoptera</taxon>
        <taxon>Endopterygota</taxon>
        <taxon>Coleoptera</taxon>
        <taxon>Polyphaga</taxon>
        <taxon>Cucujiformia</taxon>
        <taxon>Tenebrionidae</taxon>
        <taxon>Zophobas</taxon>
    </lineage>
</organism>
<proteinExistence type="predicted"/>
<sequence length="171" mass="19151">MWANLSLLPSRPNFQFLFSKKSVIENKRTSVQAIRARSAAWQEVLQEFNASADHSRNLKQLKILYDNLKRKTRKDLAAEHQRDFQDIVEELGLEEGELQSYTAQAKEEQRLEKTETFKTGGGPSNAPGISGTSLQILSILGDTVVPVSNIFDSGASYHKGICNGVYYRACV</sequence>
<dbReference type="EMBL" id="JALNTZ010000004">
    <property type="protein sequence ID" value="KAJ3655559.1"/>
    <property type="molecule type" value="Genomic_DNA"/>
</dbReference>
<dbReference type="Proteomes" id="UP001168821">
    <property type="component" value="Unassembled WGS sequence"/>
</dbReference>
<comment type="function">
    <text evidence="5">Involved in transvection phenomena (= synapsis-dependent gene expression), where the synaptic pairing of chromosomes carrying genes with which zeste interacts influences the expression of these genes. Zeste binds to DNA and stimulates transcription from a nearby promoter.</text>
</comment>
<dbReference type="PANTHER" id="PTHR21411:SF0">
    <property type="entry name" value="REGULATORY PROTEIN ZESTE"/>
    <property type="match status" value="1"/>
</dbReference>
<evidence type="ECO:0000256" key="3">
    <source>
        <dbReference type="ARBA" id="ARBA00023015"/>
    </source>
</evidence>
<evidence type="ECO:0000313" key="7">
    <source>
        <dbReference type="EMBL" id="KAJ3655559.1"/>
    </source>
</evidence>
<protein>
    <recommendedName>
        <fullName evidence="2">Regulatory protein zeste</fullName>
    </recommendedName>
</protein>
<feature type="domain" description="Myb/SANT-like DNA-binding" evidence="6">
    <location>
        <begin position="19"/>
        <end position="77"/>
    </location>
</feature>
<keyword evidence="4" id="KW-0804">Transcription</keyword>
<evidence type="ECO:0000256" key="4">
    <source>
        <dbReference type="ARBA" id="ARBA00023163"/>
    </source>
</evidence>
<evidence type="ECO:0000259" key="6">
    <source>
        <dbReference type="Pfam" id="PF13873"/>
    </source>
</evidence>
<name>A0AA38IL83_9CUCU</name>
<dbReference type="PANTHER" id="PTHR21411">
    <property type="entry name" value="APONTIC"/>
    <property type="match status" value="1"/>
</dbReference>
<evidence type="ECO:0000256" key="1">
    <source>
        <dbReference type="ARBA" id="ARBA00011764"/>
    </source>
</evidence>
<dbReference type="InterPro" id="IPR028002">
    <property type="entry name" value="Myb_DNA-bind_5"/>
</dbReference>
<keyword evidence="8" id="KW-1185">Reference proteome</keyword>
<evidence type="ECO:0000256" key="2">
    <source>
        <dbReference type="ARBA" id="ARBA00016807"/>
    </source>
</evidence>